<evidence type="ECO:0000256" key="3">
    <source>
        <dbReference type="ARBA" id="ARBA00022960"/>
    </source>
</evidence>
<accession>A0A1S1NN04</accession>
<feature type="binding site" evidence="7">
    <location>
        <begin position="62"/>
        <end position="63"/>
    </location>
    <ligand>
        <name>substrate</name>
    </ligand>
</feature>
<dbReference type="Proteomes" id="UP000322553">
    <property type="component" value="Chromosome"/>
</dbReference>
<dbReference type="InterPro" id="IPR004391">
    <property type="entry name" value="Glu_race"/>
</dbReference>
<feature type="active site" description="Proton donor/acceptor" evidence="7">
    <location>
        <position position="94"/>
    </location>
</feature>
<dbReference type="SUPFAM" id="SSF53681">
    <property type="entry name" value="Aspartate/glutamate racemase"/>
    <property type="match status" value="2"/>
</dbReference>
<dbReference type="PROSITE" id="PS00923">
    <property type="entry name" value="ASP_GLU_RACEMASE_1"/>
    <property type="match status" value="1"/>
</dbReference>
<evidence type="ECO:0000313" key="9">
    <source>
        <dbReference type="Proteomes" id="UP000322553"/>
    </source>
</evidence>
<dbReference type="UniPathway" id="UPA00219"/>
<feature type="binding site" evidence="7">
    <location>
        <begin position="208"/>
        <end position="209"/>
    </location>
    <ligand>
        <name>substrate</name>
    </ligand>
</feature>
<organism evidence="8 9">
    <name type="scientific">Kushneria phosphatilytica</name>
    <dbReference type="NCBI Taxonomy" id="657387"/>
    <lineage>
        <taxon>Bacteria</taxon>
        <taxon>Pseudomonadati</taxon>
        <taxon>Pseudomonadota</taxon>
        <taxon>Gammaproteobacteria</taxon>
        <taxon>Oceanospirillales</taxon>
        <taxon>Halomonadaceae</taxon>
        <taxon>Kushneria</taxon>
    </lineage>
</organism>
<comment type="catalytic activity">
    <reaction evidence="1 7">
        <text>L-glutamate = D-glutamate</text>
        <dbReference type="Rhea" id="RHEA:12813"/>
        <dbReference type="ChEBI" id="CHEBI:29985"/>
        <dbReference type="ChEBI" id="CHEBI:29986"/>
        <dbReference type="EC" id="5.1.1.3"/>
    </reaction>
</comment>
<dbReference type="KEGG" id="kuy:FY550_15555"/>
<dbReference type="Pfam" id="PF01177">
    <property type="entry name" value="Asp_Glu_race"/>
    <property type="match status" value="1"/>
</dbReference>
<feature type="binding site" evidence="7">
    <location>
        <begin position="95"/>
        <end position="96"/>
    </location>
    <ligand>
        <name>substrate</name>
    </ligand>
</feature>
<sequence length="285" mass="30210">MPRIFVNQHRANAEMASGEVGQASTVLMIDSGVGGLTIAEAIQRRCPALPLLYVADNAWFPYGELSRDALIVRMLSLVAQVQAAQSLRAIVIACNTASTVVLDALRERVACPVIGVVPAIRTAAQLTRSGVIGLLATPGTTQGPYVDTLIARFAAHCRVIRVGARHLAGVAEAAMRGVAPDTALLAAELAPLQQARAAGLDTVVLGCTHYPLLAEAIRGQLGPVQLVDTAEPVARRLAMLLDIDSSSEPVRPVHRFQLTAKRSDNAALTPLLRRRGFTLIDPLTD</sequence>
<name>A0A1S1NN04_9GAMM</name>
<evidence type="ECO:0000256" key="7">
    <source>
        <dbReference type="HAMAP-Rule" id="MF_00258"/>
    </source>
</evidence>
<dbReference type="GO" id="GO:0071555">
    <property type="term" value="P:cell wall organization"/>
    <property type="evidence" value="ECO:0007669"/>
    <property type="project" value="UniProtKB-KW"/>
</dbReference>
<evidence type="ECO:0000256" key="5">
    <source>
        <dbReference type="ARBA" id="ARBA00023235"/>
    </source>
</evidence>
<dbReference type="OrthoDB" id="9801055at2"/>
<comment type="similarity">
    <text evidence="7">Belongs to the aspartate/glutamate racemases family.</text>
</comment>
<dbReference type="RefSeq" id="WP_070979766.1">
    <property type="nucleotide sequence ID" value="NZ_CP043420.1"/>
</dbReference>
<comment type="function">
    <text evidence="7">Provides the (R)-glutamate required for cell wall biosynthesis.</text>
</comment>
<dbReference type="PROSITE" id="PS00924">
    <property type="entry name" value="ASP_GLU_RACEMASE_2"/>
    <property type="match status" value="1"/>
</dbReference>
<dbReference type="EC" id="5.1.1.3" evidence="2 7"/>
<dbReference type="InterPro" id="IPR018187">
    <property type="entry name" value="Asp/Glu_racemase_AS_1"/>
</dbReference>
<dbReference type="InterPro" id="IPR015942">
    <property type="entry name" value="Asp/Glu/hydantoin_racemase"/>
</dbReference>
<dbReference type="InterPro" id="IPR001920">
    <property type="entry name" value="Asp/Glu_race"/>
</dbReference>
<keyword evidence="4 7" id="KW-0573">Peptidoglycan synthesis</keyword>
<proteinExistence type="inferred from homology"/>
<dbReference type="STRING" id="657387.BH688_11730"/>
<feature type="active site" description="Proton donor/acceptor" evidence="7">
    <location>
        <position position="207"/>
    </location>
</feature>
<dbReference type="GO" id="GO:0009252">
    <property type="term" value="P:peptidoglycan biosynthetic process"/>
    <property type="evidence" value="ECO:0007669"/>
    <property type="project" value="UniProtKB-UniRule"/>
</dbReference>
<keyword evidence="9" id="KW-1185">Reference proteome</keyword>
<evidence type="ECO:0000256" key="1">
    <source>
        <dbReference type="ARBA" id="ARBA00001602"/>
    </source>
</evidence>
<keyword evidence="3 7" id="KW-0133">Cell shape</keyword>
<gene>
    <name evidence="7" type="primary">murI</name>
    <name evidence="8" type="ORF">FY550_15555</name>
</gene>
<dbReference type="GO" id="GO:0008360">
    <property type="term" value="P:regulation of cell shape"/>
    <property type="evidence" value="ECO:0007669"/>
    <property type="project" value="UniProtKB-KW"/>
</dbReference>
<dbReference type="PANTHER" id="PTHR21198">
    <property type="entry name" value="GLUTAMATE RACEMASE"/>
    <property type="match status" value="1"/>
</dbReference>
<evidence type="ECO:0000313" key="8">
    <source>
        <dbReference type="EMBL" id="QEL12416.1"/>
    </source>
</evidence>
<reference evidence="8 9" key="1">
    <citation type="submission" date="2019-08" db="EMBL/GenBank/DDBJ databases">
        <title>Complete genome sequence of Kushneria sp. YCWA18, a halophilic phosphate-solubilizing bacterium isolated from Daqiao saltern in China.</title>
        <authorList>
            <person name="Du G.-X."/>
            <person name="Qu L.-Y."/>
        </authorList>
    </citation>
    <scope>NUCLEOTIDE SEQUENCE [LARGE SCALE GENOMIC DNA]</scope>
    <source>
        <strain evidence="8 9">YCWA18</strain>
    </source>
</reference>
<feature type="binding site" evidence="7">
    <location>
        <begin position="30"/>
        <end position="31"/>
    </location>
    <ligand>
        <name>substrate</name>
    </ligand>
</feature>
<dbReference type="InterPro" id="IPR033134">
    <property type="entry name" value="Asp/Glu_racemase_AS_2"/>
</dbReference>
<evidence type="ECO:0000256" key="4">
    <source>
        <dbReference type="ARBA" id="ARBA00022984"/>
    </source>
</evidence>
<dbReference type="AlphaFoldDB" id="A0A1S1NN04"/>
<dbReference type="HAMAP" id="MF_00258">
    <property type="entry name" value="Glu_racemase"/>
    <property type="match status" value="1"/>
</dbReference>
<comment type="pathway">
    <text evidence="7">Cell wall biogenesis; peptidoglycan biosynthesis.</text>
</comment>
<keyword evidence="5 7" id="KW-0413">Isomerase</keyword>
<dbReference type="Gene3D" id="3.40.50.1860">
    <property type="match status" value="2"/>
</dbReference>
<evidence type="ECO:0000256" key="6">
    <source>
        <dbReference type="ARBA" id="ARBA00023316"/>
    </source>
</evidence>
<dbReference type="PANTHER" id="PTHR21198:SF2">
    <property type="entry name" value="GLUTAMATE RACEMASE"/>
    <property type="match status" value="1"/>
</dbReference>
<keyword evidence="6 7" id="KW-0961">Cell wall biogenesis/degradation</keyword>
<dbReference type="GO" id="GO:0008881">
    <property type="term" value="F:glutamate racemase activity"/>
    <property type="evidence" value="ECO:0007669"/>
    <property type="project" value="UniProtKB-UniRule"/>
</dbReference>
<protein>
    <recommendedName>
        <fullName evidence="2 7">Glutamate racemase</fullName>
        <ecNumber evidence="2 7">5.1.1.3</ecNumber>
    </recommendedName>
</protein>
<dbReference type="NCBIfam" id="TIGR00067">
    <property type="entry name" value="glut_race"/>
    <property type="match status" value="1"/>
</dbReference>
<evidence type="ECO:0000256" key="2">
    <source>
        <dbReference type="ARBA" id="ARBA00013090"/>
    </source>
</evidence>
<dbReference type="EMBL" id="CP043420">
    <property type="protein sequence ID" value="QEL12416.1"/>
    <property type="molecule type" value="Genomic_DNA"/>
</dbReference>